<evidence type="ECO:0000313" key="2">
    <source>
        <dbReference type="Proteomes" id="UP000679848"/>
    </source>
</evidence>
<dbReference type="KEGG" id="pfaa:MM59RIKEN_26750"/>
<evidence type="ECO:0000313" key="1">
    <source>
        <dbReference type="EMBL" id="BCK85356.1"/>
    </source>
</evidence>
<evidence type="ECO:0008006" key="3">
    <source>
        <dbReference type="Google" id="ProtNLM"/>
    </source>
</evidence>
<dbReference type="RefSeq" id="WP_213543491.1">
    <property type="nucleotide sequence ID" value="NZ_AP023420.1"/>
</dbReference>
<dbReference type="Pfam" id="PF14205">
    <property type="entry name" value="Cys_rich_KTR"/>
    <property type="match status" value="1"/>
</dbReference>
<proteinExistence type="predicted"/>
<keyword evidence="2" id="KW-1185">Reference proteome</keyword>
<name>A0A810QHQ4_9FIRM</name>
<sequence>MVVNGWFTCPRCRKNLQQVRGNTVMLGAPIYCRKCKMEWFPKIYMGRELEDLSGKIES</sequence>
<dbReference type="AlphaFoldDB" id="A0A810QHQ4"/>
<reference evidence="1" key="1">
    <citation type="submission" date="2020-09" db="EMBL/GenBank/DDBJ databases">
        <title>New species isolated from human feces.</title>
        <authorList>
            <person name="Kitahara M."/>
            <person name="Shigeno Y."/>
            <person name="Shime M."/>
            <person name="Matsumoto Y."/>
            <person name="Nakamura S."/>
            <person name="Motooka D."/>
            <person name="Fukuoka S."/>
            <person name="Nishikawa H."/>
            <person name="Benno Y."/>
        </authorList>
    </citation>
    <scope>NUCLEOTIDE SEQUENCE</scope>
    <source>
        <strain evidence="1">MM59</strain>
    </source>
</reference>
<dbReference type="EMBL" id="AP023420">
    <property type="protein sequence ID" value="BCK85356.1"/>
    <property type="molecule type" value="Genomic_DNA"/>
</dbReference>
<organism evidence="1 2">
    <name type="scientific">Pusillibacter faecalis</name>
    <dbReference type="NCBI Taxonomy" id="2714358"/>
    <lineage>
        <taxon>Bacteria</taxon>
        <taxon>Bacillati</taxon>
        <taxon>Bacillota</taxon>
        <taxon>Clostridia</taxon>
        <taxon>Eubacteriales</taxon>
        <taxon>Oscillospiraceae</taxon>
        <taxon>Pusillibacter</taxon>
    </lineage>
</organism>
<dbReference type="Proteomes" id="UP000679848">
    <property type="component" value="Chromosome"/>
</dbReference>
<accession>A0A810QHQ4</accession>
<gene>
    <name evidence="1" type="ORF">MM59RIKEN_26750</name>
</gene>
<dbReference type="InterPro" id="IPR025957">
    <property type="entry name" value="Cys_rich_KTR"/>
</dbReference>
<protein>
    <recommendedName>
        <fullName evidence="3">Conjugal transfer protein</fullName>
    </recommendedName>
</protein>